<dbReference type="InterPro" id="IPR011008">
    <property type="entry name" value="Dimeric_a/b-barrel"/>
</dbReference>
<protein>
    <submittedName>
        <fullName evidence="5">DNA-binding transcriptional regulator, Lrp family</fullName>
    </submittedName>
</protein>
<dbReference type="SUPFAM" id="SSF46785">
    <property type="entry name" value="Winged helix' DNA-binding domain"/>
    <property type="match status" value="1"/>
</dbReference>
<dbReference type="PRINTS" id="PR00033">
    <property type="entry name" value="HTHASNC"/>
</dbReference>
<name>A0A1I5LLA7_9GAMM</name>
<dbReference type="InterPro" id="IPR000485">
    <property type="entry name" value="AsnC-type_HTH_dom"/>
</dbReference>
<sequence>MAVSTVNLIAAPRSPVDKFDRQILALLRSDARTSVSQIAREVNLSRSAVSERIRHLEESGVIRGYHAQVAVPGEGGVRAYLELFYQNARCQDYVERMREYPEIRHCSGISGETDMLVLVEAPSMARLSEVRAAIEAFPHMQRVKTHVVVQDWPL</sequence>
<dbReference type="SMART" id="SM00344">
    <property type="entry name" value="HTH_ASNC"/>
    <property type="match status" value="1"/>
</dbReference>
<keyword evidence="2 5" id="KW-0238">DNA-binding</keyword>
<dbReference type="PROSITE" id="PS50956">
    <property type="entry name" value="HTH_ASNC_2"/>
    <property type="match status" value="1"/>
</dbReference>
<dbReference type="Proteomes" id="UP000182400">
    <property type="component" value="Unassembled WGS sequence"/>
</dbReference>
<dbReference type="InterPro" id="IPR019885">
    <property type="entry name" value="Tscrpt_reg_HTH_AsnC-type_CS"/>
</dbReference>
<keyword evidence="1" id="KW-0805">Transcription regulation</keyword>
<feature type="domain" description="HTH asnC-type" evidence="4">
    <location>
        <begin position="16"/>
        <end position="69"/>
    </location>
</feature>
<dbReference type="Gene3D" id="1.10.10.10">
    <property type="entry name" value="Winged helix-like DNA-binding domain superfamily/Winged helix DNA-binding domain"/>
    <property type="match status" value="1"/>
</dbReference>
<evidence type="ECO:0000256" key="1">
    <source>
        <dbReference type="ARBA" id="ARBA00023015"/>
    </source>
</evidence>
<dbReference type="PROSITE" id="PS00519">
    <property type="entry name" value="HTH_ASNC_1"/>
    <property type="match status" value="1"/>
</dbReference>
<gene>
    <name evidence="5" type="ORF">SAMN05216601_10453</name>
</gene>
<evidence type="ECO:0000313" key="5">
    <source>
        <dbReference type="EMBL" id="SFO97992.1"/>
    </source>
</evidence>
<evidence type="ECO:0000256" key="3">
    <source>
        <dbReference type="ARBA" id="ARBA00023163"/>
    </source>
</evidence>
<evidence type="ECO:0000256" key="2">
    <source>
        <dbReference type="ARBA" id="ARBA00023125"/>
    </source>
</evidence>
<dbReference type="InterPro" id="IPR036388">
    <property type="entry name" value="WH-like_DNA-bd_sf"/>
</dbReference>
<dbReference type="InterPro" id="IPR019887">
    <property type="entry name" value="Tscrpt_reg_AsnC/Lrp_C"/>
</dbReference>
<dbReference type="GO" id="GO:0005829">
    <property type="term" value="C:cytosol"/>
    <property type="evidence" value="ECO:0007669"/>
    <property type="project" value="TreeGrafter"/>
</dbReference>
<dbReference type="GO" id="GO:0043565">
    <property type="term" value="F:sequence-specific DNA binding"/>
    <property type="evidence" value="ECO:0007669"/>
    <property type="project" value="InterPro"/>
</dbReference>
<dbReference type="InterPro" id="IPR036390">
    <property type="entry name" value="WH_DNA-bd_sf"/>
</dbReference>
<organism evidence="5 6">
    <name type="scientific">Ectopseudomonas composti</name>
    <dbReference type="NCBI Taxonomy" id="658457"/>
    <lineage>
        <taxon>Bacteria</taxon>
        <taxon>Pseudomonadati</taxon>
        <taxon>Pseudomonadota</taxon>
        <taxon>Gammaproteobacteria</taxon>
        <taxon>Pseudomonadales</taxon>
        <taxon>Pseudomonadaceae</taxon>
        <taxon>Ectopseudomonas</taxon>
    </lineage>
</organism>
<dbReference type="Gene3D" id="3.30.70.920">
    <property type="match status" value="1"/>
</dbReference>
<reference evidence="5 6" key="1">
    <citation type="submission" date="2016-10" db="EMBL/GenBank/DDBJ databases">
        <authorList>
            <person name="de Groot N.N."/>
        </authorList>
    </citation>
    <scope>NUCLEOTIDE SEQUENCE [LARGE SCALE GENOMIC DNA]</scope>
    <source>
        <strain evidence="5 6">CCUG 59231</strain>
    </source>
</reference>
<dbReference type="PANTHER" id="PTHR30154:SF34">
    <property type="entry name" value="TRANSCRIPTIONAL REGULATOR AZLB"/>
    <property type="match status" value="1"/>
</dbReference>
<dbReference type="PANTHER" id="PTHR30154">
    <property type="entry name" value="LEUCINE-RESPONSIVE REGULATORY PROTEIN"/>
    <property type="match status" value="1"/>
</dbReference>
<dbReference type="InterPro" id="IPR019888">
    <property type="entry name" value="Tscrpt_reg_AsnC-like"/>
</dbReference>
<accession>A0A1I5LLA7</accession>
<keyword evidence="3" id="KW-0804">Transcription</keyword>
<dbReference type="EMBL" id="FOWP01000004">
    <property type="protein sequence ID" value="SFO97992.1"/>
    <property type="molecule type" value="Genomic_DNA"/>
</dbReference>
<dbReference type="GO" id="GO:0006355">
    <property type="term" value="P:regulation of DNA-templated transcription"/>
    <property type="evidence" value="ECO:0007669"/>
    <property type="project" value="UniProtKB-ARBA"/>
</dbReference>
<dbReference type="STRING" id="658457.SAMN05216601_10453"/>
<evidence type="ECO:0000259" key="4">
    <source>
        <dbReference type="PROSITE" id="PS50956"/>
    </source>
</evidence>
<dbReference type="AlphaFoldDB" id="A0A1I5LLA7"/>
<dbReference type="SUPFAM" id="SSF54909">
    <property type="entry name" value="Dimeric alpha+beta barrel"/>
    <property type="match status" value="1"/>
</dbReference>
<evidence type="ECO:0000313" key="6">
    <source>
        <dbReference type="Proteomes" id="UP000182400"/>
    </source>
</evidence>
<dbReference type="InterPro" id="IPR011991">
    <property type="entry name" value="ArsR-like_HTH"/>
</dbReference>
<dbReference type="Pfam" id="PF01037">
    <property type="entry name" value="AsnC_trans_reg"/>
    <property type="match status" value="1"/>
</dbReference>
<dbReference type="Pfam" id="PF13412">
    <property type="entry name" value="HTH_24"/>
    <property type="match status" value="1"/>
</dbReference>
<dbReference type="GO" id="GO:0043200">
    <property type="term" value="P:response to amino acid"/>
    <property type="evidence" value="ECO:0007669"/>
    <property type="project" value="TreeGrafter"/>
</dbReference>
<dbReference type="FunFam" id="1.10.10.10:FF:000186">
    <property type="entry name" value="AsnC family transcriptional regulator"/>
    <property type="match status" value="1"/>
</dbReference>
<dbReference type="CDD" id="cd00090">
    <property type="entry name" value="HTH_ARSR"/>
    <property type="match status" value="1"/>
</dbReference>
<proteinExistence type="predicted"/>